<evidence type="ECO:0000313" key="8">
    <source>
        <dbReference type="Proteomes" id="UP001445335"/>
    </source>
</evidence>
<feature type="compositionally biased region" description="Polar residues" evidence="5">
    <location>
        <begin position="336"/>
        <end position="349"/>
    </location>
</feature>
<keyword evidence="3" id="KW-1133">Transmembrane helix</keyword>
<dbReference type="AlphaFoldDB" id="A0AAW1RWZ1"/>
<keyword evidence="2" id="KW-0812">Transmembrane</keyword>
<proteinExistence type="predicted"/>
<evidence type="ECO:0000256" key="1">
    <source>
        <dbReference type="ARBA" id="ARBA00004141"/>
    </source>
</evidence>
<reference evidence="7 8" key="1">
    <citation type="journal article" date="2024" name="Nat. Commun.">
        <title>Phylogenomics reveals the evolutionary origins of lichenization in chlorophyte algae.</title>
        <authorList>
            <person name="Puginier C."/>
            <person name="Libourel C."/>
            <person name="Otte J."/>
            <person name="Skaloud P."/>
            <person name="Haon M."/>
            <person name="Grisel S."/>
            <person name="Petersen M."/>
            <person name="Berrin J.G."/>
            <person name="Delaux P.M."/>
            <person name="Dal Grande F."/>
            <person name="Keller J."/>
        </authorList>
    </citation>
    <scope>NUCLEOTIDE SEQUENCE [LARGE SCALE GENOMIC DNA]</scope>
    <source>
        <strain evidence="7 8">SAG 245.80</strain>
    </source>
</reference>
<evidence type="ECO:0000256" key="2">
    <source>
        <dbReference type="ARBA" id="ARBA00022692"/>
    </source>
</evidence>
<feature type="region of interest" description="Disordered" evidence="5">
    <location>
        <begin position="326"/>
        <end position="354"/>
    </location>
</feature>
<protein>
    <recommendedName>
        <fullName evidence="6">CGL160/ATPI domain-containing protein</fullName>
    </recommendedName>
</protein>
<feature type="region of interest" description="Disordered" evidence="5">
    <location>
        <begin position="1"/>
        <end position="38"/>
    </location>
</feature>
<keyword evidence="4" id="KW-0472">Membrane</keyword>
<feature type="region of interest" description="Disordered" evidence="5">
    <location>
        <begin position="101"/>
        <end position="130"/>
    </location>
</feature>
<dbReference type="InterPro" id="IPR056309">
    <property type="entry name" value="CGL160/ATPI_dom"/>
</dbReference>
<name>A0AAW1RWZ1_9CHLO</name>
<keyword evidence="8" id="KW-1185">Reference proteome</keyword>
<dbReference type="PANTHER" id="PTHR34118:SF6">
    <property type="entry name" value="PROTEIN CONSERVED ONLY IN THE GREEN LINEAGE 160, CHLOROPLASTIC"/>
    <property type="match status" value="1"/>
</dbReference>
<dbReference type="EMBL" id="JALJOU010000020">
    <property type="protein sequence ID" value="KAK9838175.1"/>
    <property type="molecule type" value="Genomic_DNA"/>
</dbReference>
<accession>A0AAW1RWZ1</accession>
<gene>
    <name evidence="7" type="ORF">WJX81_006646</name>
</gene>
<dbReference type="Pfam" id="PF24763">
    <property type="entry name" value="CGL160_C"/>
    <property type="match status" value="1"/>
</dbReference>
<dbReference type="GO" id="GO:0016020">
    <property type="term" value="C:membrane"/>
    <property type="evidence" value="ECO:0007669"/>
    <property type="project" value="UniProtKB-SubCell"/>
</dbReference>
<evidence type="ECO:0000259" key="6">
    <source>
        <dbReference type="Pfam" id="PF24763"/>
    </source>
</evidence>
<feature type="domain" description="CGL160/ATPI" evidence="6">
    <location>
        <begin position="189"/>
        <end position="308"/>
    </location>
</feature>
<comment type="caution">
    <text evidence="7">The sequence shown here is derived from an EMBL/GenBank/DDBJ whole genome shotgun (WGS) entry which is preliminary data.</text>
</comment>
<dbReference type="PANTHER" id="PTHR34118">
    <property type="entry name" value="NF-KAPPA-B INHIBITOR-LIKE PROTEIN-RELATED"/>
    <property type="match status" value="1"/>
</dbReference>
<evidence type="ECO:0000256" key="5">
    <source>
        <dbReference type="SAM" id="MobiDB-lite"/>
    </source>
</evidence>
<evidence type="ECO:0000256" key="3">
    <source>
        <dbReference type="ARBA" id="ARBA00022989"/>
    </source>
</evidence>
<organism evidence="7 8">
    <name type="scientific">Elliptochloris bilobata</name>
    <dbReference type="NCBI Taxonomy" id="381761"/>
    <lineage>
        <taxon>Eukaryota</taxon>
        <taxon>Viridiplantae</taxon>
        <taxon>Chlorophyta</taxon>
        <taxon>core chlorophytes</taxon>
        <taxon>Trebouxiophyceae</taxon>
        <taxon>Trebouxiophyceae incertae sedis</taxon>
        <taxon>Elliptochloris clade</taxon>
        <taxon>Elliptochloris</taxon>
    </lineage>
</organism>
<comment type="subcellular location">
    <subcellularLocation>
        <location evidence="1">Membrane</location>
        <topology evidence="1">Multi-pass membrane protein</topology>
    </subcellularLocation>
</comment>
<feature type="region of interest" description="Disordered" evidence="5">
    <location>
        <begin position="143"/>
        <end position="162"/>
    </location>
</feature>
<dbReference type="Proteomes" id="UP001445335">
    <property type="component" value="Unassembled WGS sequence"/>
</dbReference>
<evidence type="ECO:0000256" key="4">
    <source>
        <dbReference type="ARBA" id="ARBA00023136"/>
    </source>
</evidence>
<evidence type="ECO:0000313" key="7">
    <source>
        <dbReference type="EMBL" id="KAK9838175.1"/>
    </source>
</evidence>
<sequence>MAAQAGKLPSTGYFSDADPNEEVYAPLSGMETGDLTKRGGRYTPEFIWNVKWQDQLDYQDALARAQREAAEEGEPVQTVALSFGRVAELNSLDVDLSEQLRARKAPPAAPSARPSAEGLDPSTRASAAGEAVAAQQRALFRRGRPNAGFASNPPSKGEARRWERNTRFAKRVVTAPSINVGDVAAREAAAEAENVRYSQLKGELMRWAVALAACGSGAVVALGSQDAAASYMVGALGGLVYLRQLQRSVDGFGAFAAGAAGGQTRLLIPVALALAFNRWNALYAAPTGVELQMLPLLGGFFTYKLAVVGRWAASAVAAAQAARAGRVSGEPDNPQAEAQSSAEADTSSGGFDARSVDHVFNKGMLAR</sequence>